<evidence type="ECO:0000313" key="1">
    <source>
        <dbReference type="EMBL" id="GCB81338.1"/>
    </source>
</evidence>
<accession>A0A401Q7I7</accession>
<sequence>ESFSKDRHSLTDILFSLEFSTSSCGLDLCSSFFWTRVFTVNHECRASMKPSAINKSLQQWLTLTAMKLL</sequence>
<comment type="caution">
    <text evidence="1">The sequence shown here is derived from an EMBL/GenBank/DDBJ whole genome shotgun (WGS) entry which is preliminary data.</text>
</comment>
<feature type="non-terminal residue" evidence="1">
    <location>
        <position position="1"/>
    </location>
</feature>
<name>A0A401Q7I7_SCYTO</name>
<reference evidence="1 2" key="1">
    <citation type="journal article" date="2018" name="Nat. Ecol. Evol.">
        <title>Shark genomes provide insights into elasmobranch evolution and the origin of vertebrates.</title>
        <authorList>
            <person name="Hara Y"/>
            <person name="Yamaguchi K"/>
            <person name="Onimaru K"/>
            <person name="Kadota M"/>
            <person name="Koyanagi M"/>
            <person name="Keeley SD"/>
            <person name="Tatsumi K"/>
            <person name="Tanaka K"/>
            <person name="Motone F"/>
            <person name="Kageyama Y"/>
            <person name="Nozu R"/>
            <person name="Adachi N"/>
            <person name="Nishimura O"/>
            <person name="Nakagawa R"/>
            <person name="Tanegashima C"/>
            <person name="Kiyatake I"/>
            <person name="Matsumoto R"/>
            <person name="Murakumo K"/>
            <person name="Nishida K"/>
            <person name="Terakita A"/>
            <person name="Kuratani S"/>
            <person name="Sato K"/>
            <person name="Hyodo S Kuraku.S."/>
        </authorList>
    </citation>
    <scope>NUCLEOTIDE SEQUENCE [LARGE SCALE GENOMIC DNA]</scope>
</reference>
<protein>
    <submittedName>
        <fullName evidence="1">Uncharacterized protein</fullName>
    </submittedName>
</protein>
<dbReference type="EMBL" id="BFAA01018837">
    <property type="protein sequence ID" value="GCB81338.1"/>
    <property type="molecule type" value="Genomic_DNA"/>
</dbReference>
<proteinExistence type="predicted"/>
<evidence type="ECO:0000313" key="2">
    <source>
        <dbReference type="Proteomes" id="UP000288216"/>
    </source>
</evidence>
<gene>
    <name evidence="1" type="ORF">scyTo_0021378</name>
</gene>
<dbReference type="AlphaFoldDB" id="A0A401Q7I7"/>
<keyword evidence="2" id="KW-1185">Reference proteome</keyword>
<dbReference type="Proteomes" id="UP000288216">
    <property type="component" value="Unassembled WGS sequence"/>
</dbReference>
<organism evidence="1 2">
    <name type="scientific">Scyliorhinus torazame</name>
    <name type="common">Cloudy catshark</name>
    <name type="synonym">Catulus torazame</name>
    <dbReference type="NCBI Taxonomy" id="75743"/>
    <lineage>
        <taxon>Eukaryota</taxon>
        <taxon>Metazoa</taxon>
        <taxon>Chordata</taxon>
        <taxon>Craniata</taxon>
        <taxon>Vertebrata</taxon>
        <taxon>Chondrichthyes</taxon>
        <taxon>Elasmobranchii</taxon>
        <taxon>Galeomorphii</taxon>
        <taxon>Galeoidea</taxon>
        <taxon>Carcharhiniformes</taxon>
        <taxon>Scyliorhinidae</taxon>
        <taxon>Scyliorhinus</taxon>
    </lineage>
</organism>